<dbReference type="RefSeq" id="WP_353500197.1">
    <property type="nucleotide sequence ID" value="NZ_CP115921.1"/>
</dbReference>
<comment type="cofactor">
    <cofactor evidence="3">
        <name>Mg(2+)</name>
        <dbReference type="ChEBI" id="CHEBI:18420"/>
    </cofactor>
</comment>
<evidence type="ECO:0000256" key="5">
    <source>
        <dbReference type="ARBA" id="ARBA00012029"/>
    </source>
</evidence>
<name>A0AAU8BQ83_9VIBR</name>
<dbReference type="Gene3D" id="3.40.1350.10">
    <property type="match status" value="1"/>
</dbReference>
<sequence>MYGDLLAASERNWLDRFYSLEEDEQCLLIRMMTRKGEWFRSDKLVYPELATTELLLSKLELAGFIDLTLPSSPNVLADKLLTKPELLSLYPELPKTLRKPKLIELLPEQFESSTVSLPFTPIKLVDNDKLPLFCLLFFGNRHQEFAQFVLENLGIHTFEQYEVSTKTRIFHSREEVVSSLAIGELAASYEEIDRKSQPELRDFSKYIPEPHGKHASRTYNKLVNLVARDLERVGAFDDALALFSQTVTPPSRERQARILKAQGKPESAKNIVDTMLETPLSIDEFEVAQRLSAPLCKALGHPKAKIEKLSPPEVHRKLDLSANRVELAVVEALNKEGWQAFYLENQFLNTLFGLAFWDILFAPVEGAFVNPYQRQPLDLYRKEFVESRKQLVERRLNDIRQQGIAYLVDRHKNKNGLQNPFIVWELLDDSWLTLAMESILNDQLVGLFEVILSDIRAYRAGQPDVVAFKDGDWMWYEVKGPGDKLQHNQIRWMKQFERLNIRYQVYYVNHR</sequence>
<accession>A0AAU8BQ83</accession>
<dbReference type="Pfam" id="PF08774">
    <property type="entry name" value="VRR_NUC"/>
    <property type="match status" value="1"/>
</dbReference>
<proteinExistence type="inferred from homology"/>
<keyword evidence="9" id="KW-0460">Magnesium</keyword>
<evidence type="ECO:0000256" key="7">
    <source>
        <dbReference type="ARBA" id="ARBA00022723"/>
    </source>
</evidence>
<organism evidence="12">
    <name type="scientific">Vibrio chaetopteri</name>
    <dbReference type="NCBI Taxonomy" id="3016528"/>
    <lineage>
        <taxon>Bacteria</taxon>
        <taxon>Pseudomonadati</taxon>
        <taxon>Pseudomonadota</taxon>
        <taxon>Gammaproteobacteria</taxon>
        <taxon>Vibrionales</taxon>
        <taxon>Vibrionaceae</taxon>
        <taxon>Vibrio</taxon>
    </lineage>
</organism>
<dbReference type="GO" id="GO:0036297">
    <property type="term" value="P:interstrand cross-link repair"/>
    <property type="evidence" value="ECO:0007669"/>
    <property type="project" value="InterPro"/>
</dbReference>
<evidence type="ECO:0000256" key="9">
    <source>
        <dbReference type="ARBA" id="ARBA00022842"/>
    </source>
</evidence>
<dbReference type="SMART" id="SM00990">
    <property type="entry name" value="VRR_NUC"/>
    <property type="match status" value="1"/>
</dbReference>
<dbReference type="PANTHER" id="PTHR15749">
    <property type="entry name" value="FANCONI-ASSOCIATED NUCLEASE 1"/>
    <property type="match status" value="1"/>
</dbReference>
<dbReference type="Pfam" id="PF21315">
    <property type="entry name" value="FAN1_HTH"/>
    <property type="match status" value="1"/>
</dbReference>
<gene>
    <name evidence="12" type="ORF">PG915_22925</name>
</gene>
<dbReference type="PANTHER" id="PTHR15749:SF4">
    <property type="entry name" value="FANCONI-ASSOCIATED NUCLEASE 1"/>
    <property type="match status" value="1"/>
</dbReference>
<dbReference type="EMBL" id="CP115921">
    <property type="protein sequence ID" value="XCD18131.2"/>
    <property type="molecule type" value="Genomic_DNA"/>
</dbReference>
<evidence type="ECO:0000256" key="8">
    <source>
        <dbReference type="ARBA" id="ARBA00022801"/>
    </source>
</evidence>
<dbReference type="EC" id="3.1.4.1" evidence="5"/>
<keyword evidence="8" id="KW-0378">Hydrolase</keyword>
<evidence type="ECO:0000256" key="10">
    <source>
        <dbReference type="ARBA" id="ARBA00023211"/>
    </source>
</evidence>
<dbReference type="InterPro" id="IPR014883">
    <property type="entry name" value="VRR_NUC"/>
</dbReference>
<dbReference type="InterPro" id="IPR033315">
    <property type="entry name" value="Fan1-like"/>
</dbReference>
<evidence type="ECO:0000259" key="11">
    <source>
        <dbReference type="SMART" id="SM00990"/>
    </source>
</evidence>
<dbReference type="InterPro" id="IPR011856">
    <property type="entry name" value="tRNA_endonuc-like_dom_sf"/>
</dbReference>
<evidence type="ECO:0000256" key="6">
    <source>
        <dbReference type="ARBA" id="ARBA00022722"/>
    </source>
</evidence>
<protein>
    <recommendedName>
        <fullName evidence="5">phosphodiesterase I</fullName>
        <ecNumber evidence="5">3.1.4.1</ecNumber>
    </recommendedName>
</protein>
<keyword evidence="10" id="KW-0464">Manganese</keyword>
<evidence type="ECO:0000256" key="1">
    <source>
        <dbReference type="ARBA" id="ARBA00000983"/>
    </source>
</evidence>
<evidence type="ECO:0000256" key="2">
    <source>
        <dbReference type="ARBA" id="ARBA00001936"/>
    </source>
</evidence>
<comment type="catalytic activity">
    <reaction evidence="1">
        <text>Hydrolytically removes 5'-nucleotides successively from the 3'-hydroxy termini of 3'-hydroxy-terminated oligonucleotides.</text>
        <dbReference type="EC" id="3.1.4.1"/>
    </reaction>
</comment>
<dbReference type="AlphaFoldDB" id="A0AAU8BQ83"/>
<evidence type="ECO:0000313" key="12">
    <source>
        <dbReference type="EMBL" id="XCD18131.2"/>
    </source>
</evidence>
<feature type="domain" description="VRR-NUC" evidence="11">
    <location>
        <begin position="399"/>
        <end position="510"/>
    </location>
</feature>
<keyword evidence="6" id="KW-0540">Nuclease</keyword>
<dbReference type="GO" id="GO:0003676">
    <property type="term" value="F:nucleic acid binding"/>
    <property type="evidence" value="ECO:0007669"/>
    <property type="project" value="InterPro"/>
</dbReference>
<evidence type="ECO:0000256" key="3">
    <source>
        <dbReference type="ARBA" id="ARBA00001946"/>
    </source>
</evidence>
<dbReference type="GO" id="GO:0046872">
    <property type="term" value="F:metal ion binding"/>
    <property type="evidence" value="ECO:0007669"/>
    <property type="project" value="UniProtKB-KW"/>
</dbReference>
<reference evidence="12" key="1">
    <citation type="submission" date="2023-01" db="EMBL/GenBank/DDBJ databases">
        <title>Vibrio sp. CB1-14 genome sequencing.</title>
        <authorList>
            <person name="Otstavnykh N."/>
            <person name="Isaeva M."/>
            <person name="Meleshko D."/>
        </authorList>
    </citation>
    <scope>NUCLEOTIDE SEQUENCE</scope>
    <source>
        <strain evidence="12">CB1-14</strain>
    </source>
</reference>
<comment type="cofactor">
    <cofactor evidence="2">
        <name>Mn(2+)</name>
        <dbReference type="ChEBI" id="CHEBI:29035"/>
    </cofactor>
</comment>
<dbReference type="InterPro" id="IPR049125">
    <property type="entry name" value="FAN1-like_WH"/>
</dbReference>
<dbReference type="GO" id="GO:0004528">
    <property type="term" value="F:phosphodiesterase I activity"/>
    <property type="evidence" value="ECO:0007669"/>
    <property type="project" value="UniProtKB-EC"/>
</dbReference>
<keyword evidence="7" id="KW-0479">Metal-binding</keyword>
<evidence type="ECO:0000256" key="4">
    <source>
        <dbReference type="ARBA" id="ARBA00005533"/>
    </source>
</evidence>
<comment type="similarity">
    <text evidence="4">Belongs to the FAN1 family.</text>
</comment>
<dbReference type="KEGG" id="vck:PG915_22925"/>